<proteinExistence type="predicted"/>
<protein>
    <submittedName>
        <fullName evidence="4">CheY chemotaxis protein or a CheY-like REC (Receiver) domain</fullName>
    </submittedName>
    <submittedName>
        <fullName evidence="3">Two-component system response regulator</fullName>
    </submittedName>
</protein>
<evidence type="ECO:0000313" key="6">
    <source>
        <dbReference type="Proteomes" id="UP000183071"/>
    </source>
</evidence>
<dbReference type="EMBL" id="FNUE01000001">
    <property type="protein sequence ID" value="SEE09009.1"/>
    <property type="molecule type" value="Genomic_DNA"/>
</dbReference>
<dbReference type="Proteomes" id="UP000037716">
    <property type="component" value="Unassembled WGS sequence"/>
</dbReference>
<feature type="domain" description="Response regulatory" evidence="2">
    <location>
        <begin position="5"/>
        <end position="125"/>
    </location>
</feature>
<evidence type="ECO:0000313" key="4">
    <source>
        <dbReference type="EMBL" id="SEE09009.1"/>
    </source>
</evidence>
<feature type="modified residue" description="4-aspartylphosphate" evidence="1">
    <location>
        <position position="58"/>
    </location>
</feature>
<dbReference type="PANTHER" id="PTHR44520:SF2">
    <property type="entry name" value="RESPONSE REGULATOR RCP1"/>
    <property type="match status" value="1"/>
</dbReference>
<dbReference type="SMART" id="SM00448">
    <property type="entry name" value="REC"/>
    <property type="match status" value="1"/>
</dbReference>
<dbReference type="Pfam" id="PF00072">
    <property type="entry name" value="Response_reg"/>
    <property type="match status" value="1"/>
</dbReference>
<dbReference type="GO" id="GO:0000160">
    <property type="term" value="P:phosphorelay signal transduction system"/>
    <property type="evidence" value="ECO:0007669"/>
    <property type="project" value="InterPro"/>
</dbReference>
<comment type="caution">
    <text evidence="3">The sequence shown here is derived from an EMBL/GenBank/DDBJ whole genome shotgun (WGS) entry which is preliminary data.</text>
</comment>
<dbReference type="InterPro" id="IPR001789">
    <property type="entry name" value="Sig_transdc_resp-reg_receiver"/>
</dbReference>
<name>A0A0M9CFE3_9FLAO</name>
<keyword evidence="1" id="KW-0597">Phosphoprotein</keyword>
<reference evidence="3 5" key="1">
    <citation type="submission" date="2015-07" db="EMBL/GenBank/DDBJ databases">
        <title>Genome of Polaribacter dokdonenesis DSW-5, isolated from seawater off Dokdo in Korea.</title>
        <authorList>
            <person name="Yoon K."/>
            <person name="Song J.Y."/>
            <person name="Kim J.F."/>
        </authorList>
    </citation>
    <scope>NUCLEOTIDE SEQUENCE [LARGE SCALE GENOMIC DNA]</scope>
    <source>
        <strain evidence="3 5">DSW-5</strain>
    </source>
</reference>
<dbReference type="OrthoDB" id="7631574at2"/>
<dbReference type="PANTHER" id="PTHR44520">
    <property type="entry name" value="RESPONSE REGULATOR RCP1-RELATED"/>
    <property type="match status" value="1"/>
</dbReference>
<dbReference type="AlphaFoldDB" id="A0A0M9CFE3"/>
<organism evidence="3 5">
    <name type="scientific">Polaribacter dokdonensis DSW-5</name>
    <dbReference type="NCBI Taxonomy" id="1300348"/>
    <lineage>
        <taxon>Bacteria</taxon>
        <taxon>Pseudomonadati</taxon>
        <taxon>Bacteroidota</taxon>
        <taxon>Flavobacteriia</taxon>
        <taxon>Flavobacteriales</taxon>
        <taxon>Flavobacteriaceae</taxon>
    </lineage>
</organism>
<dbReference type="InterPro" id="IPR011006">
    <property type="entry name" value="CheY-like_superfamily"/>
</dbReference>
<dbReference type="PROSITE" id="PS50110">
    <property type="entry name" value="RESPONSE_REGULATORY"/>
    <property type="match status" value="1"/>
</dbReference>
<dbReference type="RefSeq" id="WP_053973714.1">
    <property type="nucleotide sequence ID" value="NZ_FNUE01000001.1"/>
</dbReference>
<dbReference type="EMBL" id="LGBR01000001">
    <property type="protein sequence ID" value="KOY51541.1"/>
    <property type="molecule type" value="Genomic_DNA"/>
</dbReference>
<dbReference type="SUPFAM" id="SSF52172">
    <property type="entry name" value="CheY-like"/>
    <property type="match status" value="1"/>
</dbReference>
<evidence type="ECO:0000313" key="5">
    <source>
        <dbReference type="Proteomes" id="UP000037716"/>
    </source>
</evidence>
<evidence type="ECO:0000259" key="2">
    <source>
        <dbReference type="PROSITE" id="PS50110"/>
    </source>
</evidence>
<dbReference type="Gene3D" id="3.40.50.2300">
    <property type="match status" value="1"/>
</dbReference>
<evidence type="ECO:0000313" key="3">
    <source>
        <dbReference type="EMBL" id="KOY51541.1"/>
    </source>
</evidence>
<dbReference type="PATRIC" id="fig|1300348.6.peg.1101"/>
<keyword evidence="6" id="KW-1185">Reference proteome</keyword>
<dbReference type="Proteomes" id="UP000183071">
    <property type="component" value="Unassembled WGS sequence"/>
</dbReference>
<sequence>MKSLSILFIDDDEIERLKFKKVCNEFNASNTILEAENGKQALALVNENNPTFDLIISDLNMPVMDGFQFLAELKKNSTLKRIPIVIISSLDDKETIQQCYDLGISSYFKKSEQFSKHKSNLISILDYWQKVVL</sequence>
<evidence type="ECO:0000256" key="1">
    <source>
        <dbReference type="PROSITE-ProRule" id="PRU00169"/>
    </source>
</evidence>
<dbReference type="STRING" id="1300348.I602_1101"/>
<dbReference type="InterPro" id="IPR052893">
    <property type="entry name" value="TCS_response_regulator"/>
</dbReference>
<gene>
    <name evidence="3" type="ORF">I602_1101</name>
    <name evidence="4" type="ORF">SAMN05444353_0674</name>
</gene>
<reference evidence="4 6" key="2">
    <citation type="submission" date="2016-10" db="EMBL/GenBank/DDBJ databases">
        <authorList>
            <person name="Varghese N."/>
            <person name="Submissions S."/>
        </authorList>
    </citation>
    <scope>NUCLEOTIDE SEQUENCE [LARGE SCALE GENOMIC DNA]</scope>
    <source>
        <strain evidence="4 6">DSW-5</strain>
    </source>
</reference>
<accession>A0A0M9CFE3</accession>